<evidence type="ECO:0000313" key="1">
    <source>
        <dbReference type="EMBL" id="GMH16202.1"/>
    </source>
</evidence>
<dbReference type="GO" id="GO:0071013">
    <property type="term" value="C:catalytic step 2 spliceosome"/>
    <property type="evidence" value="ECO:0007669"/>
    <property type="project" value="TreeGrafter"/>
</dbReference>
<sequence length="119" mass="12992">MSIYRSPMGVMVGIDLAYNLHSAFGNWFPGLKPLLAQAMNKIMKSNPALYVVCNCVLLNLQNLIYHPKIMGGLQQSDYLTGQQFLKLSTQQSGLDKSVFVSWPSGNSSRSGCSCAILAC</sequence>
<evidence type="ECO:0000313" key="2">
    <source>
        <dbReference type="Proteomes" id="UP001279734"/>
    </source>
</evidence>
<dbReference type="GO" id="GO:0030620">
    <property type="term" value="F:U2 snRNA binding"/>
    <property type="evidence" value="ECO:0007669"/>
    <property type="project" value="TreeGrafter"/>
</dbReference>
<accession>A0AAD3STE3</accession>
<dbReference type="InterPro" id="IPR027652">
    <property type="entry name" value="PRP8"/>
</dbReference>
<protein>
    <submittedName>
        <fullName evidence="1">Uncharacterized protein</fullName>
    </submittedName>
</protein>
<name>A0AAD3STE3_NEPGR</name>
<comment type="caution">
    <text evidence="1">The sequence shown here is derived from an EMBL/GenBank/DDBJ whole genome shotgun (WGS) entry which is preliminary data.</text>
</comment>
<dbReference type="PANTHER" id="PTHR11140">
    <property type="entry name" value="PRE-MRNA SPLICING FACTOR PRP8"/>
    <property type="match status" value="1"/>
</dbReference>
<dbReference type="Gene3D" id="3.90.1570.40">
    <property type="match status" value="1"/>
</dbReference>
<dbReference type="EMBL" id="BSYO01000016">
    <property type="protein sequence ID" value="GMH16202.1"/>
    <property type="molecule type" value="Genomic_DNA"/>
</dbReference>
<dbReference type="PANTHER" id="PTHR11140:SF0">
    <property type="entry name" value="PRE-MRNA-PROCESSING-SPLICING FACTOR 8"/>
    <property type="match status" value="1"/>
</dbReference>
<dbReference type="GO" id="GO:0097157">
    <property type="term" value="F:pre-mRNA intronic binding"/>
    <property type="evidence" value="ECO:0007669"/>
    <property type="project" value="TreeGrafter"/>
</dbReference>
<reference evidence="1" key="1">
    <citation type="submission" date="2023-05" db="EMBL/GenBank/DDBJ databases">
        <title>Nepenthes gracilis genome sequencing.</title>
        <authorList>
            <person name="Fukushima K."/>
        </authorList>
    </citation>
    <scope>NUCLEOTIDE SEQUENCE</scope>
    <source>
        <strain evidence="1">SING2019-196</strain>
    </source>
</reference>
<dbReference type="GO" id="GO:0000244">
    <property type="term" value="P:spliceosomal tri-snRNP complex assembly"/>
    <property type="evidence" value="ECO:0007669"/>
    <property type="project" value="TreeGrafter"/>
</dbReference>
<dbReference type="GO" id="GO:0030623">
    <property type="term" value="F:U5 snRNA binding"/>
    <property type="evidence" value="ECO:0007669"/>
    <property type="project" value="TreeGrafter"/>
</dbReference>
<dbReference type="GO" id="GO:0030619">
    <property type="term" value="F:U1 snRNA binding"/>
    <property type="evidence" value="ECO:0007669"/>
    <property type="project" value="TreeGrafter"/>
</dbReference>
<keyword evidence="2" id="KW-1185">Reference proteome</keyword>
<organism evidence="1 2">
    <name type="scientific">Nepenthes gracilis</name>
    <name type="common">Slender pitcher plant</name>
    <dbReference type="NCBI Taxonomy" id="150966"/>
    <lineage>
        <taxon>Eukaryota</taxon>
        <taxon>Viridiplantae</taxon>
        <taxon>Streptophyta</taxon>
        <taxon>Embryophyta</taxon>
        <taxon>Tracheophyta</taxon>
        <taxon>Spermatophyta</taxon>
        <taxon>Magnoliopsida</taxon>
        <taxon>eudicotyledons</taxon>
        <taxon>Gunneridae</taxon>
        <taxon>Pentapetalae</taxon>
        <taxon>Caryophyllales</taxon>
        <taxon>Nepenthaceae</taxon>
        <taxon>Nepenthes</taxon>
    </lineage>
</organism>
<proteinExistence type="predicted"/>
<dbReference type="Proteomes" id="UP001279734">
    <property type="component" value="Unassembled WGS sequence"/>
</dbReference>
<dbReference type="GO" id="GO:0005682">
    <property type="term" value="C:U5 snRNP"/>
    <property type="evidence" value="ECO:0007669"/>
    <property type="project" value="TreeGrafter"/>
</dbReference>
<gene>
    <name evidence="1" type="ORF">Nepgr_018043</name>
</gene>
<dbReference type="GO" id="GO:0017070">
    <property type="term" value="F:U6 snRNA binding"/>
    <property type="evidence" value="ECO:0007669"/>
    <property type="project" value="TreeGrafter"/>
</dbReference>
<dbReference type="AlphaFoldDB" id="A0AAD3STE3"/>